<dbReference type="PANTHER" id="PTHR34191">
    <property type="entry name" value="LATE EMBRYOGENESIS ABUNDANT PROTEIN (LEA) FAMILY PROTEIN"/>
    <property type="match status" value="1"/>
</dbReference>
<feature type="compositionally biased region" description="Polar residues" evidence="1">
    <location>
        <begin position="1"/>
        <end position="18"/>
    </location>
</feature>
<dbReference type="EnsemblPlants" id="Kaladp0045s0262.1.v1.1">
    <property type="protein sequence ID" value="Kaladp0045s0262.1.v1.1"/>
    <property type="gene ID" value="Kaladp0045s0262.v1.1"/>
</dbReference>
<feature type="compositionally biased region" description="Polar residues" evidence="1">
    <location>
        <begin position="74"/>
        <end position="91"/>
    </location>
</feature>
<accession>A0A7N0TT82</accession>
<evidence type="ECO:0008006" key="4">
    <source>
        <dbReference type="Google" id="ProtNLM"/>
    </source>
</evidence>
<dbReference type="Gramene" id="Kaladp0045s0262.1.v1.1">
    <property type="protein sequence ID" value="Kaladp0045s0262.1.v1.1"/>
    <property type="gene ID" value="Kaladp0045s0262.v1.1"/>
</dbReference>
<dbReference type="Proteomes" id="UP000594263">
    <property type="component" value="Unplaced"/>
</dbReference>
<organism evidence="2 3">
    <name type="scientific">Kalanchoe fedtschenkoi</name>
    <name type="common">Lavender scallops</name>
    <name type="synonym">South American air plant</name>
    <dbReference type="NCBI Taxonomy" id="63787"/>
    <lineage>
        <taxon>Eukaryota</taxon>
        <taxon>Viridiplantae</taxon>
        <taxon>Streptophyta</taxon>
        <taxon>Embryophyta</taxon>
        <taxon>Tracheophyta</taxon>
        <taxon>Spermatophyta</taxon>
        <taxon>Magnoliopsida</taxon>
        <taxon>eudicotyledons</taxon>
        <taxon>Gunneridae</taxon>
        <taxon>Pentapetalae</taxon>
        <taxon>Saxifragales</taxon>
        <taxon>Crassulaceae</taxon>
        <taxon>Kalanchoe</taxon>
    </lineage>
</organism>
<evidence type="ECO:0000313" key="3">
    <source>
        <dbReference type="Proteomes" id="UP000594263"/>
    </source>
</evidence>
<feature type="region of interest" description="Disordered" evidence="1">
    <location>
        <begin position="1"/>
        <end position="91"/>
    </location>
</feature>
<dbReference type="OMA" id="QWVESAK"/>
<feature type="compositionally biased region" description="Polar residues" evidence="1">
    <location>
        <begin position="26"/>
        <end position="45"/>
    </location>
</feature>
<evidence type="ECO:0000256" key="1">
    <source>
        <dbReference type="SAM" id="MobiDB-lite"/>
    </source>
</evidence>
<dbReference type="InterPro" id="IPR039624">
    <property type="entry name" value="LEA1/2/D7/KIN2"/>
</dbReference>
<proteinExistence type="predicted"/>
<reference evidence="2" key="1">
    <citation type="submission" date="2021-01" db="UniProtKB">
        <authorList>
            <consortium name="EnsemblPlants"/>
        </authorList>
    </citation>
    <scope>IDENTIFICATION</scope>
</reference>
<protein>
    <recommendedName>
        <fullName evidence="4">Late embryogenesis abundant protein 1-like</fullName>
    </recommendedName>
</protein>
<sequence>MSNTQQSFSSGHNNTGQPQLKAEEWMQSTKDTANAARDNTVNDTAQHGKEQTAGFLQQTGDQIASMAQGAADTVKNTLGINNDNTSSTTRK</sequence>
<dbReference type="AlphaFoldDB" id="A0A7N0TT82"/>
<evidence type="ECO:0000313" key="2">
    <source>
        <dbReference type="EnsemblPlants" id="Kaladp0045s0262.1.v1.1"/>
    </source>
</evidence>
<keyword evidence="3" id="KW-1185">Reference proteome</keyword>
<name>A0A7N0TT82_KALFE</name>
<dbReference type="PANTHER" id="PTHR34191:SF20">
    <property type="entry name" value="LATE EMBRYOGENESIS ABUNDANT PROTEIN (LEA) FAMILY PROTEIN"/>
    <property type="match status" value="1"/>
</dbReference>